<dbReference type="InterPro" id="IPR000477">
    <property type="entry name" value="RT_dom"/>
</dbReference>
<evidence type="ECO:0000256" key="1">
    <source>
        <dbReference type="ARBA" id="ARBA00010879"/>
    </source>
</evidence>
<dbReference type="PANTHER" id="PTHR47331:SF5">
    <property type="entry name" value="RIBONUCLEASE H"/>
    <property type="match status" value="1"/>
</dbReference>
<proteinExistence type="inferred from homology"/>
<evidence type="ECO:0000313" key="7">
    <source>
        <dbReference type="Proteomes" id="UP000424527"/>
    </source>
</evidence>
<protein>
    <recommendedName>
        <fullName evidence="2">ribonuclease H</fullName>
        <ecNumber evidence="2">3.1.26.4</ecNumber>
    </recommendedName>
</protein>
<feature type="compositionally biased region" description="Low complexity" evidence="4">
    <location>
        <begin position="60"/>
        <end position="87"/>
    </location>
</feature>
<dbReference type="GO" id="GO:0003676">
    <property type="term" value="F:nucleic acid binding"/>
    <property type="evidence" value="ECO:0007669"/>
    <property type="project" value="InterPro"/>
</dbReference>
<reference evidence="6 7" key="1">
    <citation type="submission" date="2019-07" db="EMBL/GenBank/DDBJ databases">
        <title>Chromosome genome assembly for large yellow croaker.</title>
        <authorList>
            <person name="Xiao S."/>
        </authorList>
    </citation>
    <scope>NUCLEOTIDE SEQUENCE [LARGE SCALE GENOMIC DNA]</scope>
    <source>
        <strain evidence="6">JMULYC20181020</strain>
        <tissue evidence="6">Muscle</tissue>
    </source>
</reference>
<feature type="compositionally biased region" description="Polar residues" evidence="4">
    <location>
        <begin position="622"/>
        <end position="632"/>
    </location>
</feature>
<dbReference type="InterPro" id="IPR012337">
    <property type="entry name" value="RNaseH-like_sf"/>
</dbReference>
<dbReference type="InterPro" id="IPR008042">
    <property type="entry name" value="Retrotrans_Pao"/>
</dbReference>
<feature type="compositionally biased region" description="Low complexity" evidence="4">
    <location>
        <begin position="226"/>
        <end position="260"/>
    </location>
</feature>
<comment type="caution">
    <text evidence="6">The sequence shown here is derived from an EMBL/GenBank/DDBJ whole genome shotgun (WGS) entry which is preliminary data.</text>
</comment>
<feature type="region of interest" description="Disordered" evidence="4">
    <location>
        <begin position="622"/>
        <end position="646"/>
    </location>
</feature>
<gene>
    <name evidence="6" type="ORF">D5F01_LYC03509</name>
</gene>
<dbReference type="EMBL" id="REGW02000004">
    <property type="protein sequence ID" value="KAE8296898.1"/>
    <property type="molecule type" value="Genomic_DNA"/>
</dbReference>
<dbReference type="CDD" id="cd01644">
    <property type="entry name" value="RT_pepA17"/>
    <property type="match status" value="1"/>
</dbReference>
<dbReference type="GO" id="GO:0004523">
    <property type="term" value="F:RNA-DNA hybrid ribonuclease activity"/>
    <property type="evidence" value="ECO:0007669"/>
    <property type="project" value="UniProtKB-EC"/>
</dbReference>
<dbReference type="SUPFAM" id="SSF53098">
    <property type="entry name" value="Ribonuclease H-like"/>
    <property type="match status" value="1"/>
</dbReference>
<dbReference type="Gene3D" id="3.10.10.10">
    <property type="entry name" value="HIV Type 1 Reverse Transcriptase, subunit A, domain 1"/>
    <property type="match status" value="1"/>
</dbReference>
<feature type="compositionally biased region" description="Polar residues" evidence="4">
    <location>
        <begin position="48"/>
        <end position="59"/>
    </location>
</feature>
<dbReference type="Pfam" id="PF17921">
    <property type="entry name" value="Integrase_H2C2"/>
    <property type="match status" value="1"/>
</dbReference>
<evidence type="ECO:0000256" key="3">
    <source>
        <dbReference type="SAM" id="Coils"/>
    </source>
</evidence>
<dbReference type="Pfam" id="PF05380">
    <property type="entry name" value="Peptidase_A17"/>
    <property type="match status" value="1"/>
</dbReference>
<dbReference type="Pfam" id="PF18701">
    <property type="entry name" value="DUF5641"/>
    <property type="match status" value="1"/>
</dbReference>
<dbReference type="PROSITE" id="PS50994">
    <property type="entry name" value="INTEGRASE"/>
    <property type="match status" value="1"/>
</dbReference>
<feature type="region of interest" description="Disordered" evidence="4">
    <location>
        <begin position="178"/>
        <end position="260"/>
    </location>
</feature>
<accession>A0A6G0IZG2</accession>
<dbReference type="InterPro" id="IPR036397">
    <property type="entry name" value="RNaseH_sf"/>
</dbReference>
<keyword evidence="3" id="KW-0175">Coiled coil</keyword>
<dbReference type="InterPro" id="IPR043128">
    <property type="entry name" value="Rev_trsase/Diguanyl_cyclase"/>
</dbReference>
<feature type="compositionally biased region" description="Polar residues" evidence="4">
    <location>
        <begin position="8"/>
        <end position="19"/>
    </location>
</feature>
<dbReference type="InterPro" id="IPR001584">
    <property type="entry name" value="Integrase_cat-core"/>
</dbReference>
<evidence type="ECO:0000256" key="2">
    <source>
        <dbReference type="ARBA" id="ARBA00012180"/>
    </source>
</evidence>
<evidence type="ECO:0000313" key="6">
    <source>
        <dbReference type="EMBL" id="KAE8296898.1"/>
    </source>
</evidence>
<feature type="region of interest" description="Disordered" evidence="4">
    <location>
        <begin position="1"/>
        <end position="87"/>
    </location>
</feature>
<name>A0A6G0IZG2_LARCR</name>
<dbReference type="PANTHER" id="PTHR47331">
    <property type="entry name" value="PHD-TYPE DOMAIN-CONTAINING PROTEIN"/>
    <property type="match status" value="1"/>
</dbReference>
<dbReference type="SUPFAM" id="SSF56672">
    <property type="entry name" value="DNA/RNA polymerases"/>
    <property type="match status" value="1"/>
</dbReference>
<evidence type="ECO:0000256" key="4">
    <source>
        <dbReference type="SAM" id="MobiDB-lite"/>
    </source>
</evidence>
<dbReference type="Gene3D" id="3.30.70.270">
    <property type="match status" value="1"/>
</dbReference>
<organism evidence="6 7">
    <name type="scientific">Larimichthys crocea</name>
    <name type="common">Large yellow croaker</name>
    <name type="synonym">Pseudosciaena crocea</name>
    <dbReference type="NCBI Taxonomy" id="215358"/>
    <lineage>
        <taxon>Eukaryota</taxon>
        <taxon>Metazoa</taxon>
        <taxon>Chordata</taxon>
        <taxon>Craniata</taxon>
        <taxon>Vertebrata</taxon>
        <taxon>Euteleostomi</taxon>
        <taxon>Actinopterygii</taxon>
        <taxon>Neopterygii</taxon>
        <taxon>Teleostei</taxon>
        <taxon>Neoteleostei</taxon>
        <taxon>Acanthomorphata</taxon>
        <taxon>Eupercaria</taxon>
        <taxon>Sciaenidae</taxon>
        <taxon>Larimichthys</taxon>
    </lineage>
</organism>
<dbReference type="GO" id="GO:0015074">
    <property type="term" value="P:DNA integration"/>
    <property type="evidence" value="ECO:0007669"/>
    <property type="project" value="InterPro"/>
</dbReference>
<comment type="similarity">
    <text evidence="1">Belongs to the beta type-B retroviral polymerase family. HERV class-II K(HML-2) pol subfamily.</text>
</comment>
<feature type="coiled-coil region" evidence="3">
    <location>
        <begin position="91"/>
        <end position="171"/>
    </location>
</feature>
<dbReference type="InterPro" id="IPR040676">
    <property type="entry name" value="DUF5641"/>
</dbReference>
<sequence>MVLRAGLEQQQGMDPTDVQTEPAPQRASQRECHPPAYLSDYVVATLPSEGQTHTTQQAPSTHSQRTGSSRRSSNSRSTRSSRSSASRFLSHLFSELETAQLEERMKEMELEELQQHIEEDQQIDHECQRLQTQAREAQQLQEEAIRTQELLTRQIEKRRQLKKRMNELEIAKRVTSLLKEKSQDPGGAGSSPHPSDQHKTSNPAPLLPVPHTVSPLPTLAPPPTTMAPSAANLPGAPPATAAASPAVSVPQPPALHTAQPAAALTPPAAAAAPSPVSVALPRTVPAPMPMAPPPALCVAPTLVPMAQPIAAPAQPPQYPPLPSPLQSALPSVSLPPSLAALNYNLAPAPYSTHPAQYHSTLSASTYPVQAVSCFASASPQPSPPQPPAADAPQFFAPSYGIPKPMIPCFESGKESDFALLKMALDNLLNSHVHLNEQYKYQVLLGHLKLQSALQLAKAYMHDPRPYTTAMQALQDKYGQPRQLVQSELGAILNTPALKFGDSEAFDAFALSIQSLVGMLRTLEGQNGYELRCGSHVDRLLSKMPPSYRDGFVEYCLNQGILRTGTDQTYTLPDLSSWLQMKFQAKRIAGRAASLYNYEAPKPPKKDQRPFNRSKEMSTTFLLTASGDQSHNGRSSQPRSSSKPKPYCPHCNNKEHFLNACTEFKKLNTNQVMRWIKDGHRCWKCGRSQKPEVCTLKRPCNTCKEQHLTVLHEAVQQTQKSVLMVTAPTAKVYLDRPNRSPKVMLKVVKVLLHNQDRVLETYAVLDDGSERSIILSHTVQRLNLTTQPETLTLRTVHQDVVQLYGASVAFYVSSLPKPEEKYHISQAFTADNLGLSEHSYPVRTLQQKYKHLRHIPLPPVDHAQPLLLIGSDMAHLLTPIEPVQMGPPGGPIAVHTKLGWSLQGPTSFDLVPASNQQCLFTATVSPTSELFKNVEHLWQIDTLPYTSEKQVTRSKQDQQALNLLQTSTVRVNVEGVQRYATPLLRRVNSITLQAPMDAVLPSLRSTERRLAKDPQRAEVYCQEIHKLEKMGYVAVVPPEQATSTPESWFIPHHMVRHNNKDRIVFNCSFQHGGKSLNDLLLPGPALGPSLLGVLIRFRQYPVAVRGDIKGMFHQIRLLPADKPVLRFIWRDMKRTEEPKIYEWQVLPFGTTCSPCCAIYALQRHVQDMGESNSHLVDCVEQSFYVDNCLRSTHSKEEAKDFVDGLRQLLHTGGFEIRQWASNIPEVIEHLPSDVRSESSELWLSQSSIDLHEPTLGLRWHCLCDSLKYKHRPVEPTEPTLRNVYKVLACQYDPLGYIVPFTTRAKILVQDLWKEQIGWDEPIQPQSLRDRWLAWVQEIPDLIQMEIPRCYTPASADSPTSNRDLHIFCDASERAYGSVSYLRTEDAQNEVHISFVLARSRVAPKKQLSMPRLELSAALTVLHWIRSESCHYKVFVGTRVAEIQSLTEVNNWRYVDSANNPADDITRGKTLKELSRPHRWHHGPDFLRYTEDHWPTNPTSYPETDDGELKKSSFCGHVTVDTCLQLPDISQFSAWKDLMRTTAQSLHGAANPNSDSPSEAADYIKAENLLLRRAQLEVGGRLRRAEQLPQDTIHPVLLDPKHPLTILIIQDFDETLLHPGPERVLGELRRRFWILRGREAVKRCQSRCMQCQAWRANPSVPKMADLPPARLRLYKPPFYSTGVDCFGPFTVKIGRRTEKRWGIVFKCMTTRCVHLDLLESLDTDAFLMSLRRFISRRGKPFELLSDNGTNFTGGARELREAFESMGPQLKEQLAEQQIEFCFNPPSAPHFGGAWEREVRSVKTALKVVLKEQSVPETVLRTVLVEVEGILNAKPLGYVSSDVADPDPITPSILLMGRYDASLPQAVYNPSNTLGNRRWRHSQVLVDCFWSRFISHYLPSLQERQKWLKDGKQLEPNQVVLIVDLQLPRALWPVGKVTTTYPGADGRIRTAAIKVKDRTYVRPVAHLVQLPQLEDAAEDSAT</sequence>
<dbReference type="InterPro" id="IPR041588">
    <property type="entry name" value="Integrase_H2C2"/>
</dbReference>
<dbReference type="EC" id="3.1.26.4" evidence="2"/>
<dbReference type="Pfam" id="PF00078">
    <property type="entry name" value="RVT_1"/>
    <property type="match status" value="1"/>
</dbReference>
<dbReference type="InterPro" id="IPR043502">
    <property type="entry name" value="DNA/RNA_pol_sf"/>
</dbReference>
<keyword evidence="7" id="KW-1185">Reference proteome</keyword>
<dbReference type="Gene3D" id="3.30.420.10">
    <property type="entry name" value="Ribonuclease H-like superfamily/Ribonuclease H"/>
    <property type="match status" value="1"/>
</dbReference>
<feature type="compositionally biased region" description="Low complexity" evidence="4">
    <location>
        <begin position="633"/>
        <end position="644"/>
    </location>
</feature>
<feature type="domain" description="Integrase catalytic" evidence="5">
    <location>
        <begin position="1670"/>
        <end position="1856"/>
    </location>
</feature>
<dbReference type="Proteomes" id="UP000424527">
    <property type="component" value="Unassembled WGS sequence"/>
</dbReference>
<evidence type="ECO:0000259" key="5">
    <source>
        <dbReference type="PROSITE" id="PS50994"/>
    </source>
</evidence>